<dbReference type="EMBL" id="ACIJ02000003">
    <property type="protein sequence ID" value="EEX72887.1"/>
    <property type="molecule type" value="Genomic_DNA"/>
</dbReference>
<evidence type="ECO:0000313" key="1">
    <source>
        <dbReference type="EMBL" id="EEX72887.1"/>
    </source>
</evidence>
<dbReference type="AlphaFoldDB" id="C9LDD4"/>
<accession>C9LDD4</accession>
<dbReference type="STRING" id="626522.GCWU000325_00204"/>
<protein>
    <submittedName>
        <fullName evidence="1">Uncharacterized protein</fullName>
    </submittedName>
</protein>
<keyword evidence="2" id="KW-1185">Reference proteome</keyword>
<reference evidence="1" key="1">
    <citation type="submission" date="2009-09" db="EMBL/GenBank/DDBJ databases">
        <authorList>
            <person name="Weinstock G."/>
            <person name="Sodergren E."/>
            <person name="Clifton S."/>
            <person name="Fulton L."/>
            <person name="Fulton B."/>
            <person name="Courtney L."/>
            <person name="Fronick C."/>
            <person name="Harrison M."/>
            <person name="Strong C."/>
            <person name="Farmer C."/>
            <person name="Delahaunty K."/>
            <person name="Markovic C."/>
            <person name="Hall O."/>
            <person name="Minx P."/>
            <person name="Tomlinson C."/>
            <person name="Mitreva M."/>
            <person name="Nelson J."/>
            <person name="Hou S."/>
            <person name="Wollam A."/>
            <person name="Pepin K.H."/>
            <person name="Johnson M."/>
            <person name="Bhonagiri V."/>
            <person name="Nash W.E."/>
            <person name="Warren W."/>
            <person name="Chinwalla A."/>
            <person name="Mardis E.R."/>
            <person name="Wilson R.K."/>
        </authorList>
    </citation>
    <scope>NUCLEOTIDE SEQUENCE [LARGE SCALE GENOMIC DNA]</scope>
    <source>
        <strain evidence="1">ATCC 51259</strain>
    </source>
</reference>
<gene>
    <name evidence="1" type="ORF">GCWU000325_00204</name>
</gene>
<organism evidence="1 2">
    <name type="scientific">Alloprevotella tannerae ATCC 51259</name>
    <dbReference type="NCBI Taxonomy" id="626522"/>
    <lineage>
        <taxon>Bacteria</taxon>
        <taxon>Pseudomonadati</taxon>
        <taxon>Bacteroidota</taxon>
        <taxon>Bacteroidia</taxon>
        <taxon>Bacteroidales</taxon>
        <taxon>Prevotellaceae</taxon>
        <taxon>Alloprevotella</taxon>
    </lineage>
</organism>
<evidence type="ECO:0000313" key="2">
    <source>
        <dbReference type="Proteomes" id="UP000003460"/>
    </source>
</evidence>
<name>C9LDD4_9BACT</name>
<comment type="caution">
    <text evidence="1">The sequence shown here is derived from an EMBL/GenBank/DDBJ whole genome shotgun (WGS) entry which is preliminary data.</text>
</comment>
<dbReference type="HOGENOM" id="CLU_3171784_0_0_10"/>
<proteinExistence type="predicted"/>
<sequence>MWPCIKLPPASSYDSPEMIAYEDPTVCSAYSRSASTRNKRFTSHNER</sequence>
<dbReference type="Proteomes" id="UP000003460">
    <property type="component" value="Unassembled WGS sequence"/>
</dbReference>